<accession>A0ABR0E9P0</accession>
<keyword evidence="3" id="KW-1185">Reference proteome</keyword>
<dbReference type="Proteomes" id="UP001305779">
    <property type="component" value="Unassembled WGS sequence"/>
</dbReference>
<name>A0ABR0E9P0_ZASCE</name>
<feature type="region of interest" description="Disordered" evidence="1">
    <location>
        <begin position="34"/>
        <end position="63"/>
    </location>
</feature>
<gene>
    <name evidence="2" type="ORF">PRZ48_010746</name>
</gene>
<evidence type="ECO:0000256" key="1">
    <source>
        <dbReference type="SAM" id="MobiDB-lite"/>
    </source>
</evidence>
<sequence>MPSNTHNHHARPKPHPLNTKFDIAELMEILTAMNTSRNAGPHRPSSRPLRGHKGKQVQPAATECNTKLGQDNIVDLMGALNIKHNPGHSARPLARPKAIAKIKARSFRRLLRGLSISPKSTAAKLLLIQLKSQPSSHPSRK</sequence>
<protein>
    <submittedName>
        <fullName evidence="2">Uncharacterized protein</fullName>
    </submittedName>
</protein>
<proteinExistence type="predicted"/>
<evidence type="ECO:0000313" key="3">
    <source>
        <dbReference type="Proteomes" id="UP001305779"/>
    </source>
</evidence>
<dbReference type="EMBL" id="JAXOVC010000008">
    <property type="protein sequence ID" value="KAK4498090.1"/>
    <property type="molecule type" value="Genomic_DNA"/>
</dbReference>
<comment type="caution">
    <text evidence="2">The sequence shown here is derived from an EMBL/GenBank/DDBJ whole genome shotgun (WGS) entry which is preliminary data.</text>
</comment>
<evidence type="ECO:0000313" key="2">
    <source>
        <dbReference type="EMBL" id="KAK4498090.1"/>
    </source>
</evidence>
<reference evidence="2 3" key="1">
    <citation type="journal article" date="2023" name="G3 (Bethesda)">
        <title>A chromosome-level genome assembly of Zasmidium syzygii isolated from banana leaves.</title>
        <authorList>
            <person name="van Westerhoven A.C."/>
            <person name="Mehrabi R."/>
            <person name="Talebi R."/>
            <person name="Steentjes M.B.F."/>
            <person name="Corcolon B."/>
            <person name="Chong P.A."/>
            <person name="Kema G.H.J."/>
            <person name="Seidl M.F."/>
        </authorList>
    </citation>
    <scope>NUCLEOTIDE SEQUENCE [LARGE SCALE GENOMIC DNA]</scope>
    <source>
        <strain evidence="2 3">P124</strain>
    </source>
</reference>
<organism evidence="2 3">
    <name type="scientific">Zasmidium cellare</name>
    <name type="common">Wine cellar mold</name>
    <name type="synonym">Racodium cellare</name>
    <dbReference type="NCBI Taxonomy" id="395010"/>
    <lineage>
        <taxon>Eukaryota</taxon>
        <taxon>Fungi</taxon>
        <taxon>Dikarya</taxon>
        <taxon>Ascomycota</taxon>
        <taxon>Pezizomycotina</taxon>
        <taxon>Dothideomycetes</taxon>
        <taxon>Dothideomycetidae</taxon>
        <taxon>Mycosphaerellales</taxon>
        <taxon>Mycosphaerellaceae</taxon>
        <taxon>Zasmidium</taxon>
    </lineage>
</organism>